<keyword evidence="3" id="KW-1185">Reference proteome</keyword>
<dbReference type="AlphaFoldDB" id="A0A197JRD6"/>
<keyword evidence="1" id="KW-1133">Transmembrane helix</keyword>
<protein>
    <submittedName>
        <fullName evidence="2">Uncharacterized protein</fullName>
    </submittedName>
</protein>
<proteinExistence type="predicted"/>
<gene>
    <name evidence="2" type="ORF">K457DRAFT_139454</name>
</gene>
<keyword evidence="1" id="KW-0812">Transmembrane</keyword>
<reference evidence="2 3" key="1">
    <citation type="submission" date="2016-05" db="EMBL/GenBank/DDBJ databases">
        <title>Genome sequencing reveals origins of a unique bacterial endosymbiosis in the earliest lineages of terrestrial Fungi.</title>
        <authorList>
            <consortium name="DOE Joint Genome Institute"/>
            <person name="Uehling J."/>
            <person name="Gryganskyi A."/>
            <person name="Hameed K."/>
            <person name="Tschaplinski T."/>
            <person name="Misztal P."/>
            <person name="Wu S."/>
            <person name="Desiro A."/>
            <person name="Vande Pol N."/>
            <person name="Du Z.-Y."/>
            <person name="Zienkiewicz A."/>
            <person name="Zienkiewicz K."/>
            <person name="Morin E."/>
            <person name="Tisserant E."/>
            <person name="Splivallo R."/>
            <person name="Hainaut M."/>
            <person name="Henrissat B."/>
            <person name="Ohm R."/>
            <person name="Kuo A."/>
            <person name="Yan J."/>
            <person name="Lipzen A."/>
            <person name="Nolan M."/>
            <person name="Labutti K."/>
            <person name="Barry K."/>
            <person name="Goldstein A."/>
            <person name="Labbe J."/>
            <person name="Schadt C."/>
            <person name="Tuskan G."/>
            <person name="Grigoriev I."/>
            <person name="Martin F."/>
            <person name="Vilgalys R."/>
            <person name="Bonito G."/>
        </authorList>
    </citation>
    <scope>NUCLEOTIDE SEQUENCE [LARGE SCALE GENOMIC DNA]</scope>
    <source>
        <strain evidence="2 3">AG-77</strain>
    </source>
</reference>
<dbReference type="EMBL" id="KV442056">
    <property type="protein sequence ID" value="OAQ27523.1"/>
    <property type="molecule type" value="Genomic_DNA"/>
</dbReference>
<organism evidence="2 3">
    <name type="scientific">Linnemannia elongata AG-77</name>
    <dbReference type="NCBI Taxonomy" id="1314771"/>
    <lineage>
        <taxon>Eukaryota</taxon>
        <taxon>Fungi</taxon>
        <taxon>Fungi incertae sedis</taxon>
        <taxon>Mucoromycota</taxon>
        <taxon>Mortierellomycotina</taxon>
        <taxon>Mortierellomycetes</taxon>
        <taxon>Mortierellales</taxon>
        <taxon>Mortierellaceae</taxon>
        <taxon>Linnemannia</taxon>
    </lineage>
</organism>
<evidence type="ECO:0000256" key="1">
    <source>
        <dbReference type="SAM" id="Phobius"/>
    </source>
</evidence>
<accession>A0A197JRD6</accession>
<evidence type="ECO:0000313" key="2">
    <source>
        <dbReference type="EMBL" id="OAQ27523.1"/>
    </source>
</evidence>
<name>A0A197JRD6_9FUNG</name>
<feature type="transmembrane region" description="Helical" evidence="1">
    <location>
        <begin position="12"/>
        <end position="36"/>
    </location>
</feature>
<evidence type="ECO:0000313" key="3">
    <source>
        <dbReference type="Proteomes" id="UP000078512"/>
    </source>
</evidence>
<sequence length="53" mass="6206">MLLLFCIGCRGVALLSMFFVIFNPPLDGWFIVVCAWDSRMKRQEMKAPRLDRI</sequence>
<keyword evidence="1" id="KW-0472">Membrane</keyword>
<dbReference type="Proteomes" id="UP000078512">
    <property type="component" value="Unassembled WGS sequence"/>
</dbReference>